<dbReference type="AlphaFoldDB" id="A0A2K9NH47"/>
<dbReference type="Proteomes" id="UP000234752">
    <property type="component" value="Chromosome eg_2"/>
</dbReference>
<name>A0A2K9NH47_9PROT</name>
<dbReference type="Pfam" id="PF00144">
    <property type="entry name" value="Beta-lactamase"/>
    <property type="match status" value="1"/>
</dbReference>
<reference evidence="1 2" key="1">
    <citation type="submission" date="2017-12" db="EMBL/GenBank/DDBJ databases">
        <title>Genomes of bacteria within cyanobacterial aggregates.</title>
        <authorList>
            <person name="Cai H."/>
        </authorList>
    </citation>
    <scope>NUCLEOTIDE SEQUENCE [LARGE SCALE GENOMIC DNA]</scope>
    <source>
        <strain evidence="1 2">TH16</strain>
    </source>
</reference>
<dbReference type="PANTHER" id="PTHR46825">
    <property type="entry name" value="D-ALANYL-D-ALANINE-CARBOXYPEPTIDASE/ENDOPEPTIDASE AMPH"/>
    <property type="match status" value="1"/>
</dbReference>
<dbReference type="PANTHER" id="PTHR46825:SF9">
    <property type="entry name" value="BETA-LACTAMASE-RELATED DOMAIN-CONTAINING PROTEIN"/>
    <property type="match status" value="1"/>
</dbReference>
<dbReference type="InterPro" id="IPR050491">
    <property type="entry name" value="AmpC-like"/>
</dbReference>
<dbReference type="Gene3D" id="3.40.710.10">
    <property type="entry name" value="DD-peptidase/beta-lactamase superfamily"/>
    <property type="match status" value="1"/>
</dbReference>
<dbReference type="RefSeq" id="WP_102113955.1">
    <property type="nucleotide sequence ID" value="NZ_BMGN01000007.1"/>
</dbReference>
<dbReference type="EMBL" id="CP025612">
    <property type="protein sequence ID" value="AUN32417.1"/>
    <property type="molecule type" value="Genomic_DNA"/>
</dbReference>
<gene>
    <name evidence="1" type="ORF">C0V82_18780</name>
</gene>
<organism evidence="1 2">
    <name type="scientific">Niveispirillum cyanobacteriorum</name>
    <dbReference type="NCBI Taxonomy" id="1612173"/>
    <lineage>
        <taxon>Bacteria</taxon>
        <taxon>Pseudomonadati</taxon>
        <taxon>Pseudomonadota</taxon>
        <taxon>Alphaproteobacteria</taxon>
        <taxon>Rhodospirillales</taxon>
        <taxon>Azospirillaceae</taxon>
        <taxon>Niveispirillum</taxon>
    </lineage>
</organism>
<dbReference type="KEGG" id="ncb:C0V82_18780"/>
<evidence type="ECO:0000313" key="2">
    <source>
        <dbReference type="Proteomes" id="UP000234752"/>
    </source>
</evidence>
<keyword evidence="2" id="KW-1185">Reference proteome</keyword>
<dbReference type="InterPro" id="IPR001466">
    <property type="entry name" value="Beta-lactam-related"/>
</dbReference>
<protein>
    <submittedName>
        <fullName evidence="1">Uncharacterized protein</fullName>
    </submittedName>
</protein>
<sequence>MTLRKSIIIPLLAATWLSAVPAAMAQDPVPNAAATAETAAPVAHPLTKDDVELMVDGFLPYALKRGDIAGAVVTVVKDGQILLAKGYGVADRETNEPVDPEKHLFRPGSISKLFTWIAVMQQVEAGRIDLDADINQYLDFKIPNSWPEPITMRHVMTHTAGFAETVRDLIVRGQDHPLELEKLLSRWVPERSYKPGTVPAYSNYATALAGLIVQRVSGEKFEDYIDKHILAPANMKHSSMAQPLPAHLAPLMSKGYASSREPAQDFEIVNHAPAGSLSASGADMGRFMIALLNQGEGPGGRILKPESLAQMWKPQYRPLPGQELAMGLGFYEQNRNGYRIMGHGGDTTLFHSDLAMWLDEGVGLYISFNSTGDDMSRGPIRNELHRMFADRYFPAKTAAEPTKAEPVTRKVPVSGTFYMSRRVEGTLVSLINLFGQGDLITNEDGTATFTLFRDYAGIPKRWREVAPDRWQEVGTDSLMHTKTDENGRVTGITTDDYPAIFIAQPVPTGINKSWNLPALGIAMAIALFAVIWWPVAALVRRRYGRPHPLSGQHLLADRLVRGSALMMVGCLTGFALVMTLAIDPLMFGEIDLILRLLQLAGLLGVLGLLPAGWRAWKLWTDPAAGWWARIRASLMILVFAYFLYLVEKFHLISVALDY</sequence>
<dbReference type="InterPro" id="IPR012338">
    <property type="entry name" value="Beta-lactam/transpept-like"/>
</dbReference>
<accession>A0A2K9NH47</accession>
<proteinExistence type="predicted"/>
<dbReference type="SUPFAM" id="SSF56601">
    <property type="entry name" value="beta-lactamase/transpeptidase-like"/>
    <property type="match status" value="1"/>
</dbReference>
<evidence type="ECO:0000313" key="1">
    <source>
        <dbReference type="EMBL" id="AUN32417.1"/>
    </source>
</evidence>
<dbReference type="OrthoDB" id="5705574at2"/>